<protein>
    <recommendedName>
        <fullName evidence="2">Zinc-ribbon domain-containing protein</fullName>
    </recommendedName>
</protein>
<proteinExistence type="predicted"/>
<keyword evidence="1" id="KW-0472">Membrane</keyword>
<feature type="transmembrane region" description="Helical" evidence="1">
    <location>
        <begin position="83"/>
        <end position="102"/>
    </location>
</feature>
<sequence>METDSISSVCPVCHQPILPQYYFCPNCGTKLNETPLSTTVVTQVWIYAFSIILPMIAFIFVTRWPGVKYFKSKDPKAKQIGQIAWALIILSTVITIWLAVVWTQNYIKKTVDSINADLSSYGI</sequence>
<name>A0A1G2URV3_9BACT</name>
<comment type="caution">
    <text evidence="3">The sequence shown here is derived from an EMBL/GenBank/DDBJ whole genome shotgun (WGS) entry which is preliminary data.</text>
</comment>
<evidence type="ECO:0000256" key="1">
    <source>
        <dbReference type="SAM" id="Phobius"/>
    </source>
</evidence>
<keyword evidence="1" id="KW-0812">Transmembrane</keyword>
<organism evidence="3 4">
    <name type="scientific">Candidatus Zambryskibacteria bacterium RIFCSPLOWO2_12_FULL_39_16</name>
    <dbReference type="NCBI Taxonomy" id="1802775"/>
    <lineage>
        <taxon>Bacteria</taxon>
        <taxon>Candidatus Zambryskiibacteriota</taxon>
    </lineage>
</organism>
<accession>A0A1G2URV3</accession>
<feature type="domain" description="Zinc-ribbon" evidence="2">
    <location>
        <begin position="10"/>
        <end position="31"/>
    </location>
</feature>
<evidence type="ECO:0000313" key="3">
    <source>
        <dbReference type="EMBL" id="OHB12080.1"/>
    </source>
</evidence>
<feature type="transmembrane region" description="Helical" evidence="1">
    <location>
        <begin position="44"/>
        <end position="62"/>
    </location>
</feature>
<dbReference type="AlphaFoldDB" id="A0A1G2URV3"/>
<reference evidence="3 4" key="1">
    <citation type="journal article" date="2016" name="Nat. Commun.">
        <title>Thousands of microbial genomes shed light on interconnected biogeochemical processes in an aquifer system.</title>
        <authorList>
            <person name="Anantharaman K."/>
            <person name="Brown C.T."/>
            <person name="Hug L.A."/>
            <person name="Sharon I."/>
            <person name="Castelle C.J."/>
            <person name="Probst A.J."/>
            <person name="Thomas B.C."/>
            <person name="Singh A."/>
            <person name="Wilkins M.J."/>
            <person name="Karaoz U."/>
            <person name="Brodie E.L."/>
            <person name="Williams K.H."/>
            <person name="Hubbard S.S."/>
            <person name="Banfield J.F."/>
        </authorList>
    </citation>
    <scope>NUCLEOTIDE SEQUENCE [LARGE SCALE GENOMIC DNA]</scope>
</reference>
<evidence type="ECO:0000313" key="4">
    <source>
        <dbReference type="Proteomes" id="UP000177276"/>
    </source>
</evidence>
<dbReference type="Pfam" id="PF13240">
    <property type="entry name" value="Zn_Ribbon_1"/>
    <property type="match status" value="1"/>
</dbReference>
<evidence type="ECO:0000259" key="2">
    <source>
        <dbReference type="Pfam" id="PF13240"/>
    </source>
</evidence>
<keyword evidence="1" id="KW-1133">Transmembrane helix</keyword>
<gene>
    <name evidence="3" type="ORF">A3G46_02800</name>
</gene>
<dbReference type="Proteomes" id="UP000177276">
    <property type="component" value="Unassembled WGS sequence"/>
</dbReference>
<dbReference type="EMBL" id="MHWS01000017">
    <property type="protein sequence ID" value="OHB12080.1"/>
    <property type="molecule type" value="Genomic_DNA"/>
</dbReference>
<dbReference type="InterPro" id="IPR026870">
    <property type="entry name" value="Zinc_ribbon_dom"/>
</dbReference>